<dbReference type="NCBIfam" id="TIGR02025">
    <property type="entry name" value="BchH"/>
    <property type="match status" value="1"/>
</dbReference>
<keyword evidence="3" id="KW-0602">Photosynthesis</keyword>
<protein>
    <recommendedName>
        <fullName evidence="2">magnesium chelatase</fullName>
        <ecNumber evidence="2">6.6.1.1</ecNumber>
    </recommendedName>
</protein>
<evidence type="ECO:0000259" key="10">
    <source>
        <dbReference type="Pfam" id="PF02514"/>
    </source>
</evidence>
<evidence type="ECO:0000256" key="4">
    <source>
        <dbReference type="ARBA" id="ARBA00022598"/>
    </source>
</evidence>
<dbReference type="EC" id="6.6.1.1" evidence="2"/>
<evidence type="ECO:0000256" key="3">
    <source>
        <dbReference type="ARBA" id="ARBA00022531"/>
    </source>
</evidence>
<evidence type="ECO:0000256" key="1">
    <source>
        <dbReference type="ARBA" id="ARBA00010851"/>
    </source>
</evidence>
<keyword evidence="6" id="KW-0067">ATP-binding</keyword>
<accession>A0ABM7Y336</accession>
<feature type="domain" description="CobN/magnesium chelatase" evidence="10">
    <location>
        <begin position="184"/>
        <end position="787"/>
    </location>
</feature>
<dbReference type="RefSeq" id="WP_244459482.1">
    <property type="nucleotide sequence ID" value="NZ_AP025637.1"/>
</dbReference>
<gene>
    <name evidence="12" type="primary">bchH</name>
    <name evidence="12" type="ORF">Rmf_22010</name>
</gene>
<evidence type="ECO:0000256" key="2">
    <source>
        <dbReference type="ARBA" id="ARBA00012825"/>
    </source>
</evidence>
<reference evidence="12 13" key="1">
    <citation type="journal article" date="2016" name="Microbes Environ.">
        <title>Phylogenetically diverse aerobic anoxygenic phototrophic bacteria isolated from epilithic biofilms in Tama river, Japan.</title>
        <authorList>
            <person name="Hirose S."/>
            <person name="Matsuura K."/>
            <person name="Haruta S."/>
        </authorList>
    </citation>
    <scope>NUCLEOTIDE SEQUENCE [LARGE SCALE GENOMIC DNA]</scope>
    <source>
        <strain evidence="12 13">S08</strain>
    </source>
</reference>
<evidence type="ECO:0000256" key="5">
    <source>
        <dbReference type="ARBA" id="ARBA00022741"/>
    </source>
</evidence>
<name>A0ABM7Y336_9PROT</name>
<dbReference type="InterPro" id="IPR022571">
    <property type="entry name" value="Mg_chelatase_H_N"/>
</dbReference>
<dbReference type="NCBIfam" id="NF009942">
    <property type="entry name" value="PRK13405.1"/>
    <property type="match status" value="1"/>
</dbReference>
<evidence type="ECO:0000259" key="11">
    <source>
        <dbReference type="Pfam" id="PF11965"/>
    </source>
</evidence>
<proteinExistence type="inferred from homology"/>
<comment type="catalytic activity">
    <reaction evidence="9">
        <text>protoporphyrin IX + Mg(2+) + ATP + H2O = Mg-protoporphyrin IX + ADP + phosphate + 3 H(+)</text>
        <dbReference type="Rhea" id="RHEA:13961"/>
        <dbReference type="ChEBI" id="CHEBI:15377"/>
        <dbReference type="ChEBI" id="CHEBI:15378"/>
        <dbReference type="ChEBI" id="CHEBI:18420"/>
        <dbReference type="ChEBI" id="CHEBI:30616"/>
        <dbReference type="ChEBI" id="CHEBI:43474"/>
        <dbReference type="ChEBI" id="CHEBI:57306"/>
        <dbReference type="ChEBI" id="CHEBI:60492"/>
        <dbReference type="ChEBI" id="CHEBI:456216"/>
        <dbReference type="EC" id="6.6.1.1"/>
    </reaction>
</comment>
<dbReference type="PANTHER" id="PTHR44119:SF1">
    <property type="entry name" value="MAGNESIUM-CHELATASE SUBUNIT CHLH, CHLOROPLASTIC"/>
    <property type="match status" value="1"/>
</dbReference>
<dbReference type="Pfam" id="PF11965">
    <property type="entry name" value="DUF3479"/>
    <property type="match status" value="1"/>
</dbReference>
<evidence type="ECO:0000256" key="9">
    <source>
        <dbReference type="ARBA" id="ARBA00048693"/>
    </source>
</evidence>
<feature type="domain" description="Magnesium chelatase subunit H N-terminal" evidence="11">
    <location>
        <begin position="20"/>
        <end position="180"/>
    </location>
</feature>
<evidence type="ECO:0000256" key="7">
    <source>
        <dbReference type="ARBA" id="ARBA00023171"/>
    </source>
</evidence>
<keyword evidence="13" id="KW-1185">Reference proteome</keyword>
<dbReference type="InterPro" id="IPR011771">
    <property type="entry name" value="BchH"/>
</dbReference>
<dbReference type="Proteomes" id="UP000831327">
    <property type="component" value="Chromosome"/>
</dbReference>
<dbReference type="PANTHER" id="PTHR44119">
    <property type="entry name" value="MAGNESIUM-CHELATASE SUBUNIT CHLH, CHLOROPLASTIC"/>
    <property type="match status" value="1"/>
</dbReference>
<dbReference type="CDD" id="cd10150">
    <property type="entry name" value="CobN_like"/>
    <property type="match status" value="1"/>
</dbReference>
<sequence>MMPKRTTPAEAAPAQGATVRVVLVTMDSHLARAADRAALVLKREIPGLRFVVHAAEDWASDEVALAACKADIAQGDIIVATMLFLDEHIRAVLPALQARRADCDAMLCCLSAGEVVKLTRLGRFDMSAEARGILGLLKRLRGSKGKGSASSGAGQMRMLRELPKLLRFIPGTAQDVRAYFLGLQYWLAGTEENLGNMVRLLVNRYAAGPRAKLAGSLKVAAPVQYPDVGLYHPRAKGRIVERLDSLPREGHAGTVGLLVMRSYLLAENAAHYDGVIAAIEAKGLKVVPAFASGLDQRPAIEQFFLRDGRATVDAVVSLTGFSLVGGPAYNDARAAEDMLSRLDVPYLAAHPLEFQTLAQWQGDARGLTPVEATMMVAIPELDGAIAPITFGGRCGARGSGKPCEGCDGVSCASDMVPHRERVAMLAARVAKLVALRRTERAAKRVAIVLFNFPPNAGATGTAAYLSVFESLFRTLKAMKAGGYTVDVPESVEALRKVVLEGNAARYGAPCNVEALVTADDHVRREPHLAEIEKTWGPAPGRVQTDGSSLLIYGLRLGNVFIGIQPNFGWEGDPMRLLFERDFAPTHAFSAFYRWMREDFGAHAVLHYGMHGALEFMPGKQTGVSGECWPDRLIADLPNLNLYASNNPSEGALAKRRAAATLISYLTPPVAHAGLYRGLLDLKASLDRWRNLAPDTDHGTRAALAGLIQAQASQVDLATPEPVWGDTAPAEILKLSAALLELEYELIPQGLHIIGEPPGPEARAQMLDAAGVTDPAKRAELDALLAQDHETPAILHALDGGYTRPAPGGDLLRNTDVLPTGRNLHGFDPFRIPSAFAVQDGAKQAERLLARHVEDNGALPETVAVVLWGTDNLKTEGGPIAQALWLMGAEPRHDSYGRLAGAQLVPLERLGRPRVDAVVTLSGIFRDLLPMQTKLLAEAALMAAEADEPADMNFVRKHALAFIAQNGGTMEQAALRVFGNADGAYGANVNLMLEQGSWQEEDELGDAYVRRKGFAYGVSGRPARQDAVLSHMLGTVEATYQNLDSVELGITSVDHYFDTLGGISRAVRTARGKDAAVYVGDQTRGEGKIRTVAEQVALETRTRALNPKWFEPLLQHGHEGVRTIEAQVTNTLGWSATTGQVAPWVYQHLAQTYMLDEAMRHRLAALNPTGAARIANRLLEAHERRYWQPSDDVLDALRRAGEELEDRIEGISEGVPA</sequence>
<evidence type="ECO:0000313" key="12">
    <source>
        <dbReference type="EMBL" id="BDG72272.1"/>
    </source>
</evidence>
<keyword evidence="4" id="KW-0436">Ligase</keyword>
<comment type="similarity">
    <text evidence="1">Belongs to the Mg-chelatase subunit H family.</text>
</comment>
<evidence type="ECO:0000256" key="8">
    <source>
        <dbReference type="ARBA" id="ARBA00023444"/>
    </source>
</evidence>
<evidence type="ECO:0000313" key="13">
    <source>
        <dbReference type="Proteomes" id="UP000831327"/>
    </source>
</evidence>
<evidence type="ECO:0000256" key="6">
    <source>
        <dbReference type="ARBA" id="ARBA00022840"/>
    </source>
</evidence>
<dbReference type="InterPro" id="IPR003672">
    <property type="entry name" value="CobN/Mg_chltase"/>
</dbReference>
<dbReference type="Pfam" id="PF02514">
    <property type="entry name" value="CobN-Mg_chel"/>
    <property type="match status" value="1"/>
</dbReference>
<keyword evidence="5" id="KW-0547">Nucleotide-binding</keyword>
<comment type="pathway">
    <text evidence="8">Porphyrin-containing compound metabolism.</text>
</comment>
<organism evidence="12 13">
    <name type="scientific">Roseomonas fluvialis</name>
    <dbReference type="NCBI Taxonomy" id="1750527"/>
    <lineage>
        <taxon>Bacteria</taxon>
        <taxon>Pseudomonadati</taxon>
        <taxon>Pseudomonadota</taxon>
        <taxon>Alphaproteobacteria</taxon>
        <taxon>Acetobacterales</taxon>
        <taxon>Roseomonadaceae</taxon>
        <taxon>Roseomonas</taxon>
    </lineage>
</organism>
<dbReference type="EMBL" id="AP025637">
    <property type="protein sequence ID" value="BDG72272.1"/>
    <property type="molecule type" value="Genomic_DNA"/>
</dbReference>
<keyword evidence="7" id="KW-0149">Chlorophyll biosynthesis</keyword>